<proteinExistence type="predicted"/>
<dbReference type="Pfam" id="PF02682">
    <property type="entry name" value="CT_C_D"/>
    <property type="match status" value="1"/>
</dbReference>
<dbReference type="EMBL" id="CP000850">
    <property type="protein sequence ID" value="ABV96029.1"/>
    <property type="molecule type" value="Genomic_DNA"/>
</dbReference>
<evidence type="ECO:0000256" key="2">
    <source>
        <dbReference type="ARBA" id="ARBA00022801"/>
    </source>
</evidence>
<dbReference type="eggNOG" id="COG2049">
    <property type="taxonomic scope" value="Bacteria"/>
</dbReference>
<name>A8LWK6_SALAI</name>
<dbReference type="InterPro" id="IPR029000">
    <property type="entry name" value="Cyclophilin-like_dom_sf"/>
</dbReference>
<dbReference type="PATRIC" id="fig|391037.6.peg.96"/>
<keyword evidence="2 5" id="KW-0378">Hydrolase</keyword>
<evidence type="ECO:0000256" key="1">
    <source>
        <dbReference type="ARBA" id="ARBA00022741"/>
    </source>
</evidence>
<dbReference type="STRING" id="391037.Sare_0094"/>
<dbReference type="SUPFAM" id="SSF50891">
    <property type="entry name" value="Cyclophilin-like"/>
    <property type="match status" value="1"/>
</dbReference>
<dbReference type="GO" id="GO:0005524">
    <property type="term" value="F:ATP binding"/>
    <property type="evidence" value="ECO:0007669"/>
    <property type="project" value="UniProtKB-KW"/>
</dbReference>
<evidence type="ECO:0000256" key="3">
    <source>
        <dbReference type="ARBA" id="ARBA00022840"/>
    </source>
</evidence>
<dbReference type="InterPro" id="IPR010016">
    <property type="entry name" value="PxpB"/>
</dbReference>
<evidence type="ECO:0000259" key="4">
    <source>
        <dbReference type="SMART" id="SM00796"/>
    </source>
</evidence>
<keyword evidence="1" id="KW-0547">Nucleotide-binding</keyword>
<sequence>MRIRPAGAHALLLDCSDADADADAATFDANVDDTADTEHGDAGRPAATVVADRVEAWRAELWRLREQGDLDAVEIVPAATTVLLDGLSDPAHTAALLNDWAPTPISTGTANTGTTDTGTTSTGAVEVPVIYDGVDLATVAGHWNVDVTAVVRRLTATEFRVAFCGFAPGFAYLTGLAAGLGVPRLSTPRPRVPAGSVGLAGPYAGIYPTASPGGWLLVGRTDLPLFDVHADPPARLAPGTRVRLVAA</sequence>
<protein>
    <submittedName>
        <fullName evidence="5">Allophanate hydrolase subunit 1</fullName>
    </submittedName>
</protein>
<evidence type="ECO:0000313" key="5">
    <source>
        <dbReference type="EMBL" id="ABV96029.1"/>
    </source>
</evidence>
<reference evidence="5" key="1">
    <citation type="submission" date="2007-10" db="EMBL/GenBank/DDBJ databases">
        <title>Complete sequence of Salinispora arenicola CNS-205.</title>
        <authorList>
            <consortium name="US DOE Joint Genome Institute"/>
            <person name="Copeland A."/>
            <person name="Lucas S."/>
            <person name="Lapidus A."/>
            <person name="Barry K."/>
            <person name="Glavina del Rio T."/>
            <person name="Dalin E."/>
            <person name="Tice H."/>
            <person name="Pitluck S."/>
            <person name="Foster B."/>
            <person name="Schmutz J."/>
            <person name="Larimer F."/>
            <person name="Land M."/>
            <person name="Hauser L."/>
            <person name="Kyrpides N."/>
            <person name="Ivanova N."/>
            <person name="Jensen P.R."/>
            <person name="Moore B.S."/>
            <person name="Penn K."/>
            <person name="Jenkins C."/>
            <person name="Udwary D."/>
            <person name="Xiang L."/>
            <person name="Gontang E."/>
            <person name="Richardson P."/>
        </authorList>
    </citation>
    <scope>NUCLEOTIDE SEQUENCE [LARGE SCALE GENOMIC DNA]</scope>
    <source>
        <strain evidence="5">CNS-205</strain>
    </source>
</reference>
<gene>
    <name evidence="5" type="ordered locus">Sare_0094</name>
</gene>
<dbReference type="KEGG" id="saq:Sare_0094"/>
<dbReference type="PANTHER" id="PTHR34698:SF2">
    <property type="entry name" value="5-OXOPROLINASE SUBUNIT B"/>
    <property type="match status" value="1"/>
</dbReference>
<dbReference type="HOGENOM" id="CLU_020207_0_1_11"/>
<dbReference type="OrthoDB" id="9778567at2"/>
<dbReference type="AlphaFoldDB" id="A8LWK6"/>
<dbReference type="Gene3D" id="3.30.1360.40">
    <property type="match status" value="1"/>
</dbReference>
<dbReference type="InterPro" id="IPR003833">
    <property type="entry name" value="CT_C_D"/>
</dbReference>
<organism evidence="5">
    <name type="scientific">Salinispora arenicola (strain CNS-205)</name>
    <dbReference type="NCBI Taxonomy" id="391037"/>
    <lineage>
        <taxon>Bacteria</taxon>
        <taxon>Bacillati</taxon>
        <taxon>Actinomycetota</taxon>
        <taxon>Actinomycetes</taxon>
        <taxon>Micromonosporales</taxon>
        <taxon>Micromonosporaceae</taxon>
        <taxon>Salinispora</taxon>
    </lineage>
</organism>
<dbReference type="GO" id="GO:0016787">
    <property type="term" value="F:hydrolase activity"/>
    <property type="evidence" value="ECO:0007669"/>
    <property type="project" value="UniProtKB-KW"/>
</dbReference>
<dbReference type="SMART" id="SM00796">
    <property type="entry name" value="AHS1"/>
    <property type="match status" value="1"/>
</dbReference>
<accession>A8LWK6</accession>
<keyword evidence="3" id="KW-0067">ATP-binding</keyword>
<feature type="domain" description="Carboxyltransferase" evidence="4">
    <location>
        <begin position="1"/>
        <end position="236"/>
    </location>
</feature>
<dbReference type="Gene3D" id="2.40.100.10">
    <property type="entry name" value="Cyclophilin-like"/>
    <property type="match status" value="1"/>
</dbReference>
<dbReference type="PANTHER" id="PTHR34698">
    <property type="entry name" value="5-OXOPROLINASE SUBUNIT B"/>
    <property type="match status" value="1"/>
</dbReference>